<dbReference type="Proteomes" id="UP001150924">
    <property type="component" value="Unassembled WGS sequence"/>
</dbReference>
<keyword evidence="1" id="KW-1133">Transmembrane helix</keyword>
<reference evidence="3" key="1">
    <citation type="submission" date="2022-11" db="EMBL/GenBank/DDBJ databases">
        <title>Minimal conservation of predation-associated metabolite biosynthetic gene clusters underscores biosynthetic potential of Myxococcota including descriptions for ten novel species: Archangium lansinium sp. nov., Myxococcus landrumus sp. nov., Nannocystis bai.</title>
        <authorList>
            <person name="Ahearne A."/>
            <person name="Stevens C."/>
            <person name="Phillips K."/>
        </authorList>
    </citation>
    <scope>NUCLEOTIDE SEQUENCE</scope>
    <source>
        <strain evidence="3">Na p29</strain>
    </source>
</reference>
<dbReference type="EMBL" id="JAPNKE010000002">
    <property type="protein sequence ID" value="MCY1006653.1"/>
    <property type="molecule type" value="Genomic_DNA"/>
</dbReference>
<dbReference type="RefSeq" id="WP_267768941.1">
    <property type="nucleotide sequence ID" value="NZ_JAPNKE010000002.1"/>
</dbReference>
<keyword evidence="1" id="KW-0472">Membrane</keyword>
<evidence type="ECO:0008006" key="5">
    <source>
        <dbReference type="Google" id="ProtNLM"/>
    </source>
</evidence>
<keyword evidence="4" id="KW-1185">Reference proteome</keyword>
<keyword evidence="1" id="KW-0812">Transmembrane</keyword>
<feature type="transmembrane region" description="Helical" evidence="1">
    <location>
        <begin position="137"/>
        <end position="160"/>
    </location>
</feature>
<organism evidence="3 4">
    <name type="scientific">Nannocystis pusilla</name>
    <dbReference type="NCBI Taxonomy" id="889268"/>
    <lineage>
        <taxon>Bacteria</taxon>
        <taxon>Pseudomonadati</taxon>
        <taxon>Myxococcota</taxon>
        <taxon>Polyangia</taxon>
        <taxon>Nannocystales</taxon>
        <taxon>Nannocystaceae</taxon>
        <taxon>Nannocystis</taxon>
    </lineage>
</organism>
<keyword evidence="2" id="KW-0732">Signal</keyword>
<evidence type="ECO:0000313" key="4">
    <source>
        <dbReference type="Proteomes" id="UP001150924"/>
    </source>
</evidence>
<feature type="chain" id="PRO_5040805834" description="NADH-quinone oxidoreductase subunit J" evidence="2">
    <location>
        <begin position="17"/>
        <end position="167"/>
    </location>
</feature>
<gene>
    <name evidence="3" type="ORF">OV079_14045</name>
</gene>
<comment type="caution">
    <text evidence="3">The sequence shown here is derived from an EMBL/GenBank/DDBJ whole genome shotgun (WGS) entry which is preliminary data.</text>
</comment>
<evidence type="ECO:0000313" key="3">
    <source>
        <dbReference type="EMBL" id="MCY1006653.1"/>
    </source>
</evidence>
<name>A0A9X3EMB1_9BACT</name>
<accession>A0A9X3EMB1</accession>
<evidence type="ECO:0000256" key="1">
    <source>
        <dbReference type="SAM" id="Phobius"/>
    </source>
</evidence>
<protein>
    <recommendedName>
        <fullName evidence="5">NADH-quinone oxidoreductase subunit J</fullName>
    </recommendedName>
</protein>
<feature type="signal peptide" evidence="2">
    <location>
        <begin position="1"/>
        <end position="16"/>
    </location>
</feature>
<evidence type="ECO:0000256" key="2">
    <source>
        <dbReference type="SAM" id="SignalP"/>
    </source>
</evidence>
<feature type="transmembrane region" description="Helical" evidence="1">
    <location>
        <begin position="48"/>
        <end position="67"/>
    </location>
</feature>
<proteinExistence type="predicted"/>
<dbReference type="AlphaFoldDB" id="A0A9X3EMB1"/>
<sequence length="167" mass="16225">MMTVALFAAFAAVALAAGAAAVWRAPTWAPMVLALALAGVMLLYEATGLALVTIAAVGAAGLVMAVARGPVRAGAPAEPAEGAAPSARLGVGRIAAVAGAVAGLVFVLVGTWARQFLWTGRELAPGSGFGEMPRLGAALAGAPGLLGVGLVIVVAAAACAGPPRHRI</sequence>
<feature type="transmembrane region" description="Helical" evidence="1">
    <location>
        <begin position="94"/>
        <end position="117"/>
    </location>
</feature>